<keyword evidence="8 27" id="KW-0378">Hydrolase</keyword>
<comment type="catalytic activity">
    <reaction evidence="15">
        <text>2-oxo-ATP + H2O = 2-oxo-AMP + diphosphate + H(+)</text>
        <dbReference type="Rhea" id="RHEA:67392"/>
        <dbReference type="ChEBI" id="CHEBI:15377"/>
        <dbReference type="ChEBI" id="CHEBI:15378"/>
        <dbReference type="ChEBI" id="CHEBI:33019"/>
        <dbReference type="ChEBI" id="CHEBI:71395"/>
        <dbReference type="ChEBI" id="CHEBI:172878"/>
    </reaction>
    <physiologicalReaction direction="left-to-right" evidence="15">
        <dbReference type="Rhea" id="RHEA:67393"/>
    </physiologicalReaction>
</comment>
<evidence type="ECO:0000256" key="27">
    <source>
        <dbReference type="RuleBase" id="RU003476"/>
    </source>
</evidence>
<evidence type="ECO:0000256" key="10">
    <source>
        <dbReference type="ARBA" id="ARBA00022884"/>
    </source>
</evidence>
<evidence type="ECO:0000256" key="18">
    <source>
        <dbReference type="ARBA" id="ARBA00029673"/>
    </source>
</evidence>
<dbReference type="SUPFAM" id="SSF55811">
    <property type="entry name" value="Nudix"/>
    <property type="match status" value="1"/>
</dbReference>
<evidence type="ECO:0000256" key="23">
    <source>
        <dbReference type="ARBA" id="ARBA00048002"/>
    </source>
</evidence>
<evidence type="ECO:0000256" key="6">
    <source>
        <dbReference type="ARBA" id="ARBA00022490"/>
    </source>
</evidence>
<keyword evidence="9" id="KW-0460">Magnesium</keyword>
<evidence type="ECO:0000256" key="9">
    <source>
        <dbReference type="ARBA" id="ARBA00022842"/>
    </source>
</evidence>
<dbReference type="EMBL" id="JBHFFA010000002">
    <property type="protein sequence ID" value="KAL2644834.1"/>
    <property type="molecule type" value="Genomic_DNA"/>
</dbReference>
<comment type="caution">
    <text evidence="29">The sequence shown here is derived from an EMBL/GenBank/DDBJ whole genome shotgun (WGS) entry which is preliminary data.</text>
</comment>
<dbReference type="AlphaFoldDB" id="A0ABD1ZAK2"/>
<evidence type="ECO:0000256" key="7">
    <source>
        <dbReference type="ARBA" id="ARBA00022723"/>
    </source>
</evidence>
<dbReference type="Proteomes" id="UP001605036">
    <property type="component" value="Unassembled WGS sequence"/>
</dbReference>
<dbReference type="Pfam" id="PF00293">
    <property type="entry name" value="NUDIX"/>
    <property type="match status" value="1"/>
</dbReference>
<protein>
    <recommendedName>
        <fullName evidence="17">Oxidized purine nucleoside triphosphate hydrolase</fullName>
        <ecNumber evidence="16">3.6.1.56</ecNumber>
    </recommendedName>
    <alternativeName>
        <fullName evidence="21">2-hydroxy-dATP diphosphatase</fullName>
    </alternativeName>
    <alternativeName>
        <fullName evidence="20">7,8-dihydro-8-oxoguanine triphosphatase</fullName>
    </alternativeName>
    <alternativeName>
        <fullName evidence="19">8-oxo-dGTPase</fullName>
    </alternativeName>
    <alternativeName>
        <fullName evidence="22">Methylated purine nucleoside triphosphate hydrolase</fullName>
    </alternativeName>
    <alternativeName>
        <fullName evidence="18">Nucleoside diphosphate-linked moiety X motif 1</fullName>
    </alternativeName>
</protein>
<dbReference type="InterPro" id="IPR000086">
    <property type="entry name" value="NUDIX_hydrolase_dom"/>
</dbReference>
<sequence>MIMSWLTDSGGDMTISADPTPGSFRAILLIPFLVDLLIQARILHPYRPSVIPVIVVTHTSSGEENAASVELSLRHSKHMVCILRWVFRKSPKAPYYLSSNIVLSKVFPLSWAPANNSRTASRKTSSSFVWIGVGRRVLGKSVAYPSTARSMAIGSEEGTNPGAASPALEDPLKVHSATRKLLTLVIIHHEGKVLLGMKKRGFGKGYYNGFGGKVEKGESIEEAAARELEEESGLTATDMEKRGILTFHFDNDPVLWEVHVYYVTDFLGDPCETEEMAPAWFPVADIPYDRMWSDDSIWYPLLLTGQQFKGDFFFTNTTTLTGHTIEVVDSVS</sequence>
<evidence type="ECO:0000256" key="2">
    <source>
        <dbReference type="ARBA" id="ARBA00004123"/>
    </source>
</evidence>
<accession>A0ABD1ZAK2</accession>
<proteinExistence type="inferred from homology"/>
<evidence type="ECO:0000256" key="15">
    <source>
        <dbReference type="ARBA" id="ARBA00024596"/>
    </source>
</evidence>
<evidence type="ECO:0000256" key="14">
    <source>
        <dbReference type="ARBA" id="ARBA00024486"/>
    </source>
</evidence>
<dbReference type="PANTHER" id="PTHR43758">
    <property type="entry name" value="7,8-DIHYDRO-8-OXOGUANINE TRIPHOSPHATASE"/>
    <property type="match status" value="1"/>
</dbReference>
<evidence type="ECO:0000313" key="30">
    <source>
        <dbReference type="Proteomes" id="UP001605036"/>
    </source>
</evidence>
<dbReference type="GO" id="GO:0008828">
    <property type="term" value="F:dATP diphosphatase activity"/>
    <property type="evidence" value="ECO:0007669"/>
    <property type="project" value="UniProtKB-EC"/>
</dbReference>
<comment type="catalytic activity">
    <reaction evidence="14">
        <text>8-oxo-dGTP + H2O = 8-oxo-dGMP + diphosphate + H(+)</text>
        <dbReference type="Rhea" id="RHEA:31575"/>
        <dbReference type="ChEBI" id="CHEBI:15377"/>
        <dbReference type="ChEBI" id="CHEBI:15378"/>
        <dbReference type="ChEBI" id="CHEBI:33019"/>
        <dbReference type="ChEBI" id="CHEBI:63224"/>
        <dbReference type="ChEBI" id="CHEBI:77896"/>
    </reaction>
    <physiologicalReaction direction="left-to-right" evidence="14">
        <dbReference type="Rhea" id="RHEA:31576"/>
    </physiologicalReaction>
</comment>
<comment type="catalytic activity">
    <reaction evidence="25">
        <text>N(6)-methyl-dATP + H2O = N(6)-methyl-dAMP + diphosphate + H(+)</text>
        <dbReference type="Rhea" id="RHEA:67604"/>
        <dbReference type="ChEBI" id="CHEBI:15377"/>
        <dbReference type="ChEBI" id="CHEBI:15378"/>
        <dbReference type="ChEBI" id="CHEBI:33019"/>
        <dbReference type="ChEBI" id="CHEBI:169976"/>
        <dbReference type="ChEBI" id="CHEBI:172872"/>
    </reaction>
    <physiologicalReaction direction="left-to-right" evidence="25">
        <dbReference type="Rhea" id="RHEA:67605"/>
    </physiologicalReaction>
</comment>
<comment type="cofactor">
    <cofactor evidence="1">
        <name>Mg(2+)</name>
        <dbReference type="ChEBI" id="CHEBI:18420"/>
    </cofactor>
</comment>
<evidence type="ECO:0000256" key="20">
    <source>
        <dbReference type="ARBA" id="ARBA00030682"/>
    </source>
</evidence>
<evidence type="ECO:0000256" key="16">
    <source>
        <dbReference type="ARBA" id="ARBA00026103"/>
    </source>
</evidence>
<evidence type="ECO:0000256" key="5">
    <source>
        <dbReference type="ARBA" id="ARBA00011245"/>
    </source>
</evidence>
<evidence type="ECO:0000259" key="28">
    <source>
        <dbReference type="PROSITE" id="PS51462"/>
    </source>
</evidence>
<evidence type="ECO:0000256" key="25">
    <source>
        <dbReference type="ARBA" id="ARBA00049032"/>
    </source>
</evidence>
<feature type="domain" description="Nudix hydrolase" evidence="28">
    <location>
        <begin position="178"/>
        <end position="304"/>
    </location>
</feature>
<keyword evidence="30" id="KW-1185">Reference proteome</keyword>
<evidence type="ECO:0000256" key="24">
    <source>
        <dbReference type="ARBA" id="ARBA00048894"/>
    </source>
</evidence>
<evidence type="ECO:0000256" key="21">
    <source>
        <dbReference type="ARBA" id="ARBA00031927"/>
    </source>
</evidence>
<comment type="catalytic activity">
    <reaction evidence="13">
        <text>2-oxo-dATP + H2O = 2-oxo-dAMP + diphosphate + H(+)</text>
        <dbReference type="Rhea" id="RHEA:31583"/>
        <dbReference type="ChEBI" id="CHEBI:15377"/>
        <dbReference type="ChEBI" id="CHEBI:15378"/>
        <dbReference type="ChEBI" id="CHEBI:33019"/>
        <dbReference type="ChEBI" id="CHEBI:63212"/>
        <dbReference type="ChEBI" id="CHEBI:77897"/>
        <dbReference type="EC" id="3.6.1.56"/>
    </reaction>
    <physiologicalReaction direction="left-to-right" evidence="13">
        <dbReference type="Rhea" id="RHEA:31584"/>
    </physiologicalReaction>
</comment>
<dbReference type="GO" id="GO:0005634">
    <property type="term" value="C:nucleus"/>
    <property type="evidence" value="ECO:0007669"/>
    <property type="project" value="UniProtKB-SubCell"/>
</dbReference>
<comment type="catalytic activity">
    <reaction evidence="23">
        <text>N(6)-methyl-ATP + H2O = N(6)-methyl-AMP + diphosphate + H(+)</text>
        <dbReference type="Rhea" id="RHEA:67608"/>
        <dbReference type="ChEBI" id="CHEBI:15377"/>
        <dbReference type="ChEBI" id="CHEBI:15378"/>
        <dbReference type="ChEBI" id="CHEBI:33019"/>
        <dbReference type="ChEBI" id="CHEBI:144842"/>
        <dbReference type="ChEBI" id="CHEBI:172873"/>
    </reaction>
    <physiologicalReaction direction="left-to-right" evidence="23">
        <dbReference type="Rhea" id="RHEA:67609"/>
    </physiologicalReaction>
</comment>
<keyword evidence="7" id="KW-0479">Metal-binding</keyword>
<dbReference type="InterPro" id="IPR003563">
    <property type="entry name" value="8ODP"/>
</dbReference>
<gene>
    <name evidence="29" type="ORF">R1flu_012421</name>
</gene>
<evidence type="ECO:0000256" key="17">
    <source>
        <dbReference type="ARBA" id="ARBA00026218"/>
    </source>
</evidence>
<dbReference type="InterPro" id="IPR015797">
    <property type="entry name" value="NUDIX_hydrolase-like_dom_sf"/>
</dbReference>
<name>A0ABD1ZAK2_9MARC</name>
<dbReference type="PROSITE" id="PS51462">
    <property type="entry name" value="NUDIX"/>
    <property type="match status" value="1"/>
</dbReference>
<evidence type="ECO:0000256" key="12">
    <source>
        <dbReference type="ARBA" id="ARBA00024448"/>
    </source>
</evidence>
<evidence type="ECO:0000256" key="11">
    <source>
        <dbReference type="ARBA" id="ARBA00023242"/>
    </source>
</evidence>
<evidence type="ECO:0000256" key="13">
    <source>
        <dbReference type="ARBA" id="ARBA00024459"/>
    </source>
</evidence>
<evidence type="ECO:0000256" key="8">
    <source>
        <dbReference type="ARBA" id="ARBA00022801"/>
    </source>
</evidence>
<dbReference type="PROSITE" id="PS00893">
    <property type="entry name" value="NUDIX_BOX"/>
    <property type="match status" value="1"/>
</dbReference>
<evidence type="ECO:0000256" key="26">
    <source>
        <dbReference type="ARBA" id="ARBA00053094"/>
    </source>
</evidence>
<evidence type="ECO:0000313" key="29">
    <source>
        <dbReference type="EMBL" id="KAL2644834.1"/>
    </source>
</evidence>
<dbReference type="GO" id="GO:0046872">
    <property type="term" value="F:metal ion binding"/>
    <property type="evidence" value="ECO:0007669"/>
    <property type="project" value="UniProtKB-KW"/>
</dbReference>
<evidence type="ECO:0000256" key="22">
    <source>
        <dbReference type="ARBA" id="ARBA00032071"/>
    </source>
</evidence>
<keyword evidence="6" id="KW-0963">Cytoplasm</keyword>
<comment type="similarity">
    <text evidence="4 27">Belongs to the Nudix hydrolase family.</text>
</comment>
<evidence type="ECO:0000256" key="4">
    <source>
        <dbReference type="ARBA" id="ARBA00005582"/>
    </source>
</evidence>
<dbReference type="InterPro" id="IPR020476">
    <property type="entry name" value="Nudix_hydrolase"/>
</dbReference>
<dbReference type="PRINTS" id="PR00502">
    <property type="entry name" value="NUDIXFAMILY"/>
</dbReference>
<dbReference type="CDD" id="cd03427">
    <property type="entry name" value="NUDIX_MTH1_Nudt1"/>
    <property type="match status" value="1"/>
</dbReference>
<reference evidence="29 30" key="1">
    <citation type="submission" date="2024-09" db="EMBL/GenBank/DDBJ databases">
        <title>Chromosome-scale assembly of Riccia fluitans.</title>
        <authorList>
            <person name="Paukszto L."/>
            <person name="Sawicki J."/>
            <person name="Karawczyk K."/>
            <person name="Piernik-Szablinska J."/>
            <person name="Szczecinska M."/>
            <person name="Mazdziarz M."/>
        </authorList>
    </citation>
    <scope>NUCLEOTIDE SEQUENCE [LARGE SCALE GENOMIC DNA]</scope>
    <source>
        <strain evidence="29">Rf_01</strain>
        <tissue evidence="29">Aerial parts of the thallus</tissue>
    </source>
</reference>
<comment type="subcellular location">
    <subcellularLocation>
        <location evidence="3">Cytoplasm</location>
    </subcellularLocation>
    <subcellularLocation>
        <location evidence="2">Nucleus</location>
    </subcellularLocation>
</comment>
<comment type="subunit">
    <text evidence="5">Monomer.</text>
</comment>
<comment type="catalytic activity">
    <reaction evidence="24">
        <text>O(6)-methyl-dGTP + H2O = O(6)-methyl-dGMP + diphosphate + H(+)</text>
        <dbReference type="Rhea" id="RHEA:67600"/>
        <dbReference type="ChEBI" id="CHEBI:15377"/>
        <dbReference type="ChEBI" id="CHEBI:15378"/>
        <dbReference type="ChEBI" id="CHEBI:33019"/>
        <dbReference type="ChEBI" id="CHEBI:169974"/>
        <dbReference type="ChEBI" id="CHEBI:169975"/>
    </reaction>
    <physiologicalReaction direction="left-to-right" evidence="24">
        <dbReference type="Rhea" id="RHEA:67601"/>
    </physiologicalReaction>
</comment>
<keyword evidence="10" id="KW-0694">RNA-binding</keyword>
<evidence type="ECO:0000256" key="19">
    <source>
        <dbReference type="ARBA" id="ARBA00030634"/>
    </source>
</evidence>
<comment type="function">
    <text evidence="26">Oxidized purine nucleoside triphosphate hydrolase which is a prominent sanitizer of the oxidized nucleotide pool. Catalyzes the hydrolysis of 2-oxo-dATP (2-hydroxy-dATP) into 2-oxo-dAMP. Also has a significant hydrolase activity toward 2-oxo-ATP, 8-oxo-dGTP and 8-oxo-dATP. Through the hydrolysis of oxidized purine nucleoside triphosphates, prevents their incorporation into DNA and the subsequent transversions A:T to C:G and G:C to T:A. Also catalyzes the hydrolysis of methylated purine nucleoside triphosphate preventing their integration into DNA. Through this antimutagenic activity protects cells from oxidative stress.</text>
</comment>
<comment type="catalytic activity">
    <reaction evidence="12">
        <text>8-oxo-dATP + H2O = 8-oxo-dAMP + diphosphate + H(+)</text>
        <dbReference type="Rhea" id="RHEA:65396"/>
        <dbReference type="ChEBI" id="CHEBI:15377"/>
        <dbReference type="ChEBI" id="CHEBI:15378"/>
        <dbReference type="ChEBI" id="CHEBI:33019"/>
        <dbReference type="ChEBI" id="CHEBI:71361"/>
        <dbReference type="ChEBI" id="CHEBI:172871"/>
    </reaction>
    <physiologicalReaction direction="left-to-right" evidence="12">
        <dbReference type="Rhea" id="RHEA:65397"/>
    </physiologicalReaction>
</comment>
<dbReference type="Gene3D" id="3.90.79.10">
    <property type="entry name" value="Nucleoside Triphosphate Pyrophosphohydrolase"/>
    <property type="match status" value="1"/>
</dbReference>
<keyword evidence="11" id="KW-0539">Nucleus</keyword>
<dbReference type="InterPro" id="IPR020084">
    <property type="entry name" value="NUDIX_hydrolase_CS"/>
</dbReference>
<evidence type="ECO:0000256" key="3">
    <source>
        <dbReference type="ARBA" id="ARBA00004496"/>
    </source>
</evidence>
<dbReference type="EC" id="3.6.1.56" evidence="16"/>
<evidence type="ECO:0000256" key="1">
    <source>
        <dbReference type="ARBA" id="ARBA00001946"/>
    </source>
</evidence>
<dbReference type="GO" id="GO:0005737">
    <property type="term" value="C:cytoplasm"/>
    <property type="evidence" value="ECO:0007669"/>
    <property type="project" value="UniProtKB-SubCell"/>
</dbReference>
<organism evidence="29 30">
    <name type="scientific">Riccia fluitans</name>
    <dbReference type="NCBI Taxonomy" id="41844"/>
    <lineage>
        <taxon>Eukaryota</taxon>
        <taxon>Viridiplantae</taxon>
        <taxon>Streptophyta</taxon>
        <taxon>Embryophyta</taxon>
        <taxon>Marchantiophyta</taxon>
        <taxon>Marchantiopsida</taxon>
        <taxon>Marchantiidae</taxon>
        <taxon>Marchantiales</taxon>
        <taxon>Ricciaceae</taxon>
        <taxon>Riccia</taxon>
    </lineage>
</organism>
<dbReference type="PRINTS" id="PR01403">
    <property type="entry name" value="8OXTPHPHTASE"/>
</dbReference>
<dbReference type="PANTHER" id="PTHR43758:SF2">
    <property type="entry name" value="OXIDIZED PURINE NUCLEOSIDE TRIPHOSPHATE HYDROLASE"/>
    <property type="match status" value="1"/>
</dbReference>
<dbReference type="GO" id="GO:0003723">
    <property type="term" value="F:RNA binding"/>
    <property type="evidence" value="ECO:0007669"/>
    <property type="project" value="UniProtKB-KW"/>
</dbReference>